<dbReference type="CDD" id="cd02440">
    <property type="entry name" value="AdoMet_MTases"/>
    <property type="match status" value="1"/>
</dbReference>
<dbReference type="EMBL" id="AFQE01000136">
    <property type="protein sequence ID" value="EGQ74661.1"/>
    <property type="molecule type" value="Genomic_DNA"/>
</dbReference>
<evidence type="ECO:0000256" key="9">
    <source>
        <dbReference type="HAMAP-Rule" id="MF_01010"/>
    </source>
</evidence>
<dbReference type="InterPro" id="IPR010280">
    <property type="entry name" value="U5_MeTrfase_fam"/>
</dbReference>
<feature type="binding site" evidence="9 10">
    <location>
        <position position="304"/>
    </location>
    <ligand>
        <name>S-adenosyl-L-methionine</name>
        <dbReference type="ChEBI" id="CHEBI:59789"/>
    </ligand>
</feature>
<feature type="binding site" evidence="9 10">
    <location>
        <position position="325"/>
    </location>
    <ligand>
        <name>S-adenosyl-L-methionine</name>
        <dbReference type="ChEBI" id="CHEBI:59789"/>
    </ligand>
</feature>
<comment type="similarity">
    <text evidence="9">Belongs to the class I-like SAM-binding methyltransferase superfamily. RNA M5U methyltransferase family. RlmD subfamily.</text>
</comment>
<sequence length="443" mass="49539">MADTKCFDGVADVFSLDYEGRGVARVHGKTVFIKGALPTEKVSFRVLREKKQFSEAETVEVLKESVERVRPACGYYETCGGCSLQHVSPTAQVALKQRILEEQLERIGRVKPEQILPPIYGSAWHYRDRARLSVSVDKKGRLKMGFQAKKTNEVVDIETCQVLPKHISDVLPMVKLLLQTLSDGGAAVRFVEFFNSRALVVLNICFIKKPSGYSLKQIETWFDMISGGVKQVWQVWFQYGREPSTVLYPKDLPELKYGLPEFSVEMPYQPGDFTQINADLNAVMISRALRLLDIQPNDRVADLFCGLGNFSLPMAKSGASVTGIEGLDSLVLRARQNALRNSCVKYVSFEVADLFETDEQTVASWGVFDKMLLDPPRSGAYAVVKSLHTPYLPKKIVYVSCNPSTFARDAEVLVNKGYNFKSAGIMNMFAQTSHVESIGVFEL</sequence>
<dbReference type="SUPFAM" id="SSF50249">
    <property type="entry name" value="Nucleic acid-binding proteins"/>
    <property type="match status" value="1"/>
</dbReference>
<dbReference type="InterPro" id="IPR002792">
    <property type="entry name" value="TRAM_dom"/>
</dbReference>
<name>A0AA36XK76_9NEIS</name>
<keyword evidence="8 9" id="KW-0411">Iron-sulfur</keyword>
<feature type="binding site" evidence="9">
    <location>
        <position position="79"/>
    </location>
    <ligand>
        <name>[4Fe-4S] cluster</name>
        <dbReference type="ChEBI" id="CHEBI:49883"/>
    </ligand>
</feature>
<accession>A0AA36XK76</accession>
<evidence type="ECO:0000256" key="2">
    <source>
        <dbReference type="ARBA" id="ARBA00022552"/>
    </source>
</evidence>
<feature type="active site" description="Nucleophile" evidence="9 10">
    <location>
        <position position="401"/>
    </location>
</feature>
<feature type="binding site" evidence="9">
    <location>
        <position position="309"/>
    </location>
    <ligand>
        <name>S-adenosyl-L-methionine</name>
        <dbReference type="ChEBI" id="CHEBI:59789"/>
    </ligand>
</feature>
<dbReference type="PANTHER" id="PTHR11061">
    <property type="entry name" value="RNA M5U METHYLTRANSFERASE"/>
    <property type="match status" value="1"/>
</dbReference>
<feature type="binding site" evidence="9">
    <location>
        <position position="353"/>
    </location>
    <ligand>
        <name>S-adenosyl-L-methionine</name>
        <dbReference type="ChEBI" id="CHEBI:59789"/>
    </ligand>
</feature>
<dbReference type="NCBIfam" id="NF009639">
    <property type="entry name" value="PRK13168.1"/>
    <property type="match status" value="1"/>
</dbReference>
<dbReference type="EMBL" id="CP094241">
    <property type="protein sequence ID" value="UNV85210.1"/>
    <property type="molecule type" value="Genomic_DNA"/>
</dbReference>
<dbReference type="Gene3D" id="2.40.50.1070">
    <property type="match status" value="1"/>
</dbReference>
<keyword evidence="16" id="KW-1185">Reference proteome</keyword>
<proteinExistence type="inferred from homology"/>
<dbReference type="Pfam" id="PF01938">
    <property type="entry name" value="TRAM"/>
    <property type="match status" value="1"/>
</dbReference>
<dbReference type="Proteomes" id="UP000004982">
    <property type="component" value="Unassembled WGS sequence"/>
</dbReference>
<evidence type="ECO:0000256" key="10">
    <source>
        <dbReference type="PROSITE-ProRule" id="PRU01024"/>
    </source>
</evidence>
<dbReference type="EC" id="2.1.1.190" evidence="9"/>
<evidence type="ECO:0000313" key="16">
    <source>
        <dbReference type="Proteomes" id="UP000829455"/>
    </source>
</evidence>
<dbReference type="InterPro" id="IPR012340">
    <property type="entry name" value="NA-bd_OB-fold"/>
</dbReference>
<dbReference type="GO" id="GO:0070041">
    <property type="term" value="F:rRNA (uridine-C5-)-methyltransferase activity"/>
    <property type="evidence" value="ECO:0007669"/>
    <property type="project" value="UniProtKB-UniRule"/>
</dbReference>
<evidence type="ECO:0000256" key="7">
    <source>
        <dbReference type="ARBA" id="ARBA00023004"/>
    </source>
</evidence>
<dbReference type="GO" id="GO:0003723">
    <property type="term" value="F:RNA binding"/>
    <property type="evidence" value="ECO:0007669"/>
    <property type="project" value="InterPro"/>
</dbReference>
<evidence type="ECO:0000313" key="14">
    <source>
        <dbReference type="EMBL" id="UNV85210.1"/>
    </source>
</evidence>
<feature type="binding site" evidence="9">
    <location>
        <position position="160"/>
    </location>
    <ligand>
        <name>[4Fe-4S] cluster</name>
        <dbReference type="ChEBI" id="CHEBI:49883"/>
    </ligand>
</feature>
<keyword evidence="2 9" id="KW-0698">rRNA processing</keyword>
<reference evidence="13 15" key="1">
    <citation type="submission" date="2011-05" db="EMBL/GenBank/DDBJ databases">
        <authorList>
            <person name="Muzny D."/>
            <person name="Qin X."/>
            <person name="Deng J."/>
            <person name="Jiang H."/>
            <person name="Liu Y."/>
            <person name="Qu J."/>
            <person name="Song X.-Z."/>
            <person name="Zhang L."/>
            <person name="Thornton R."/>
            <person name="Coyle M."/>
            <person name="Francisco L."/>
            <person name="Jackson L."/>
            <person name="Javaid M."/>
            <person name="Korchina V."/>
            <person name="Kovar C."/>
            <person name="Mata R."/>
            <person name="Mathew T."/>
            <person name="Ngo R."/>
            <person name="Nguyen L."/>
            <person name="Nguyen N."/>
            <person name="Okwuonu G."/>
            <person name="Ongeri F."/>
            <person name="Pham C."/>
            <person name="Simmons D."/>
            <person name="Wilczek-Boney K."/>
            <person name="Hale W."/>
            <person name="Jakkamsetti A."/>
            <person name="Pham P."/>
            <person name="Ruth R."/>
            <person name="San Lucas F."/>
            <person name="Warren J."/>
            <person name="Zhang J."/>
            <person name="Zhao Z."/>
            <person name="Zhou C."/>
            <person name="Zhu D."/>
            <person name="Lee S."/>
            <person name="Bess C."/>
            <person name="Blankenburg K."/>
            <person name="Forbes L."/>
            <person name="Fu Q."/>
            <person name="Gubbala S."/>
            <person name="Hirani K."/>
            <person name="Jayaseelan J.C."/>
            <person name="Lara F."/>
            <person name="Munidasa M."/>
            <person name="Palculict T."/>
            <person name="Patil S."/>
            <person name="Pu L.-L."/>
            <person name="Saada N."/>
            <person name="Tang L."/>
            <person name="Weissenberger G."/>
            <person name="Zhu Y."/>
            <person name="Hemphill L."/>
            <person name="Shang Y."/>
            <person name="Youmans B."/>
            <person name="Ayvaz T."/>
            <person name="Ross M."/>
            <person name="Santibanez J."/>
            <person name="Aqrawi P."/>
            <person name="Gross S."/>
            <person name="Joshi V."/>
            <person name="Fowler G."/>
            <person name="Nazareth L."/>
            <person name="Reid J."/>
            <person name="Worley K."/>
            <person name="Petrosino J."/>
            <person name="Highlander S."/>
            <person name="Gibbs R."/>
        </authorList>
    </citation>
    <scope>NUCLEOTIDE SEQUENCE [LARGE SCALE GENOMIC DNA]</scope>
    <source>
        <strain evidence="13 15">ATCC 33926</strain>
    </source>
</reference>
<evidence type="ECO:0000256" key="1">
    <source>
        <dbReference type="ARBA" id="ARBA00022485"/>
    </source>
</evidence>
<feature type="binding site" evidence="9 10">
    <location>
        <position position="374"/>
    </location>
    <ligand>
        <name>S-adenosyl-L-methionine</name>
        <dbReference type="ChEBI" id="CHEBI:59789"/>
    </ligand>
</feature>
<dbReference type="GO" id="GO:0070475">
    <property type="term" value="P:rRNA base methylation"/>
    <property type="evidence" value="ECO:0007669"/>
    <property type="project" value="TreeGrafter"/>
</dbReference>
<dbReference type="PROSITE" id="PS51687">
    <property type="entry name" value="SAM_MT_RNA_M5U"/>
    <property type="match status" value="1"/>
</dbReference>
<evidence type="ECO:0000256" key="5">
    <source>
        <dbReference type="ARBA" id="ARBA00022691"/>
    </source>
</evidence>
<dbReference type="Gene3D" id="3.40.50.150">
    <property type="entry name" value="Vaccinia Virus protein VP39"/>
    <property type="match status" value="1"/>
</dbReference>
<dbReference type="PROSITE" id="PS50926">
    <property type="entry name" value="TRAM"/>
    <property type="match status" value="1"/>
</dbReference>
<dbReference type="FunFam" id="2.40.50.140:FF:000097">
    <property type="entry name" value="23S rRNA (uracil(1939)-C(5))-methyltransferase RlmD"/>
    <property type="match status" value="1"/>
</dbReference>
<dbReference type="RefSeq" id="WP_003780090.1">
    <property type="nucleotide sequence ID" value="NZ_CP094241.1"/>
</dbReference>
<dbReference type="GO" id="GO:0005506">
    <property type="term" value="F:iron ion binding"/>
    <property type="evidence" value="ECO:0007669"/>
    <property type="project" value="UniProtKB-UniRule"/>
</dbReference>
<comment type="function">
    <text evidence="9">Catalyzes the formation of 5-methyl-uridine at position 1939 (m5U1939) in 23S rRNA.</text>
</comment>
<evidence type="ECO:0000256" key="3">
    <source>
        <dbReference type="ARBA" id="ARBA00022603"/>
    </source>
</evidence>
<keyword evidence="7 9" id="KW-0408">Iron</keyword>
<dbReference type="AlphaFoldDB" id="A0AA36XK76"/>
<dbReference type="SUPFAM" id="SSF53335">
    <property type="entry name" value="S-adenosyl-L-methionine-dependent methyltransferases"/>
    <property type="match status" value="1"/>
</dbReference>
<comment type="catalytic activity">
    <reaction evidence="9">
        <text>uridine(1939) in 23S rRNA + S-adenosyl-L-methionine = 5-methyluridine(1939) in 23S rRNA + S-adenosyl-L-homocysteine + H(+)</text>
        <dbReference type="Rhea" id="RHEA:42908"/>
        <dbReference type="Rhea" id="RHEA-COMP:10278"/>
        <dbReference type="Rhea" id="RHEA-COMP:10279"/>
        <dbReference type="ChEBI" id="CHEBI:15378"/>
        <dbReference type="ChEBI" id="CHEBI:57856"/>
        <dbReference type="ChEBI" id="CHEBI:59789"/>
        <dbReference type="ChEBI" id="CHEBI:65315"/>
        <dbReference type="ChEBI" id="CHEBI:74447"/>
        <dbReference type="EC" id="2.1.1.190"/>
    </reaction>
</comment>
<evidence type="ECO:0000256" key="8">
    <source>
        <dbReference type="ARBA" id="ARBA00023014"/>
    </source>
</evidence>
<keyword evidence="6 9" id="KW-0479">Metal-binding</keyword>
<dbReference type="InterPro" id="IPR030390">
    <property type="entry name" value="MeTrfase_TrmA_AS"/>
</dbReference>
<evidence type="ECO:0000313" key="15">
    <source>
        <dbReference type="Proteomes" id="UP000004982"/>
    </source>
</evidence>
<protein>
    <recommendedName>
        <fullName evidence="9">23S rRNA (uracil(1939)-C(5))-methyltransferase RlmD</fullName>
        <ecNumber evidence="9">2.1.1.190</ecNumber>
    </recommendedName>
    <alternativeName>
        <fullName evidence="9">23S rRNA(m5U1939)-methyltransferase</fullName>
    </alternativeName>
</protein>
<evidence type="ECO:0000313" key="13">
    <source>
        <dbReference type="EMBL" id="EGQ74661.1"/>
    </source>
</evidence>
<feature type="binding site" evidence="9 10">
    <location>
        <position position="275"/>
    </location>
    <ligand>
        <name>S-adenosyl-L-methionine</name>
        <dbReference type="ChEBI" id="CHEBI:59789"/>
    </ligand>
</feature>
<dbReference type="Proteomes" id="UP000829455">
    <property type="component" value="Chromosome"/>
</dbReference>
<feature type="binding site" evidence="9">
    <location>
        <position position="73"/>
    </location>
    <ligand>
        <name>[4Fe-4S] cluster</name>
        <dbReference type="ChEBI" id="CHEBI:49883"/>
    </ligand>
</feature>
<organism evidence="13 15">
    <name type="scientific">Neisseria macacae ATCC 33926</name>
    <dbReference type="NCBI Taxonomy" id="997348"/>
    <lineage>
        <taxon>Bacteria</taxon>
        <taxon>Pseudomonadati</taxon>
        <taxon>Pseudomonadota</taxon>
        <taxon>Betaproteobacteria</taxon>
        <taxon>Neisseriales</taxon>
        <taxon>Neisseriaceae</taxon>
        <taxon>Neisseria</taxon>
    </lineage>
</organism>
<evidence type="ECO:0000256" key="4">
    <source>
        <dbReference type="ARBA" id="ARBA00022679"/>
    </source>
</evidence>
<dbReference type="GO" id="GO:0051539">
    <property type="term" value="F:4 iron, 4 sulfur cluster binding"/>
    <property type="evidence" value="ECO:0007669"/>
    <property type="project" value="UniProtKB-KW"/>
</dbReference>
<dbReference type="PROSITE" id="PS01230">
    <property type="entry name" value="TRMA_1"/>
    <property type="match status" value="1"/>
</dbReference>
<feature type="active site" evidence="11">
    <location>
        <position position="401"/>
    </location>
</feature>
<evidence type="ECO:0000256" key="11">
    <source>
        <dbReference type="PROSITE-ProRule" id="PRU10015"/>
    </source>
</evidence>
<keyword evidence="5 9" id="KW-0949">S-adenosyl-L-methionine</keyword>
<keyword evidence="3 9" id="KW-0489">Methyltransferase</keyword>
<evidence type="ECO:0000259" key="12">
    <source>
        <dbReference type="PROSITE" id="PS50926"/>
    </source>
</evidence>
<dbReference type="HAMAP" id="MF_01010">
    <property type="entry name" value="23SrRNA_methyltr_RlmD"/>
    <property type="match status" value="1"/>
</dbReference>
<dbReference type="Pfam" id="PF05958">
    <property type="entry name" value="tRNA_U5-meth_tr"/>
    <property type="match status" value="1"/>
</dbReference>
<feature type="domain" description="TRAM" evidence="12">
    <location>
        <begin position="1"/>
        <end position="60"/>
    </location>
</feature>
<feature type="binding site" evidence="9">
    <location>
        <position position="82"/>
    </location>
    <ligand>
        <name>[4Fe-4S] cluster</name>
        <dbReference type="ChEBI" id="CHEBI:49883"/>
    </ligand>
</feature>
<evidence type="ECO:0000256" key="6">
    <source>
        <dbReference type="ARBA" id="ARBA00022723"/>
    </source>
</evidence>
<dbReference type="PANTHER" id="PTHR11061:SF49">
    <property type="entry name" value="23S RRNA (URACIL(1939)-C(5))-METHYLTRANSFERASE RLMD"/>
    <property type="match status" value="1"/>
</dbReference>
<gene>
    <name evidence="13" type="primary">rumA</name>
    <name evidence="9 14" type="synonym">rlmD</name>
    <name evidence="13" type="ORF">HMPREF9418_2717</name>
    <name evidence="14" type="ORF">MON40_01350</name>
</gene>
<dbReference type="Gene3D" id="2.40.50.140">
    <property type="entry name" value="Nucleic acid-binding proteins"/>
    <property type="match status" value="1"/>
</dbReference>
<keyword evidence="1 9" id="KW-0004">4Fe-4S</keyword>
<dbReference type="InterPro" id="IPR029063">
    <property type="entry name" value="SAM-dependent_MTases_sf"/>
</dbReference>
<keyword evidence="4 9" id="KW-0808">Transferase</keyword>
<dbReference type="InterPro" id="IPR001566">
    <property type="entry name" value="23S_rRNA_MeTrfase_RlmD"/>
</dbReference>
<reference evidence="14 16" key="2">
    <citation type="submission" date="2022-03" db="EMBL/GenBank/DDBJ databases">
        <title>Genome sequencing of Neisseria macacae.</title>
        <authorList>
            <person name="Baek M.-G."/>
        </authorList>
    </citation>
    <scope>NUCLEOTIDE SEQUENCE [LARGE SCALE GENOMIC DNA]</scope>
    <source>
        <strain evidence="14 16">ATCC 33926</strain>
    </source>
</reference>